<dbReference type="NCBIfam" id="TIGR00277">
    <property type="entry name" value="HDIG"/>
    <property type="match status" value="1"/>
</dbReference>
<dbReference type="PROSITE" id="PS51832">
    <property type="entry name" value="HD_GYP"/>
    <property type="match status" value="1"/>
</dbReference>
<name>A0ABW5RNG2_9BACI</name>
<dbReference type="Pfam" id="PF13487">
    <property type="entry name" value="HD_5"/>
    <property type="match status" value="1"/>
</dbReference>
<evidence type="ECO:0000259" key="1">
    <source>
        <dbReference type="PROSITE" id="PS51831"/>
    </source>
</evidence>
<feature type="domain" description="HD-GYP" evidence="2">
    <location>
        <begin position="113"/>
        <end position="309"/>
    </location>
</feature>
<dbReference type="Gene3D" id="1.10.3210.10">
    <property type="entry name" value="Hypothetical protein af1432"/>
    <property type="match status" value="1"/>
</dbReference>
<gene>
    <name evidence="3" type="ORF">ACFSUL_05480</name>
</gene>
<dbReference type="PANTHER" id="PTHR43155">
    <property type="entry name" value="CYCLIC DI-GMP PHOSPHODIESTERASE PA4108-RELATED"/>
    <property type="match status" value="1"/>
</dbReference>
<dbReference type="SMART" id="SM00471">
    <property type="entry name" value="HDc"/>
    <property type="match status" value="1"/>
</dbReference>
<organism evidence="3 4">
    <name type="scientific">Bacillus seohaeanensis</name>
    <dbReference type="NCBI Taxonomy" id="284580"/>
    <lineage>
        <taxon>Bacteria</taxon>
        <taxon>Bacillati</taxon>
        <taxon>Bacillota</taxon>
        <taxon>Bacilli</taxon>
        <taxon>Bacillales</taxon>
        <taxon>Bacillaceae</taxon>
        <taxon>Bacillus</taxon>
    </lineage>
</organism>
<dbReference type="InterPro" id="IPR003607">
    <property type="entry name" value="HD/PDEase_dom"/>
</dbReference>
<dbReference type="GO" id="GO:0016787">
    <property type="term" value="F:hydrolase activity"/>
    <property type="evidence" value="ECO:0007669"/>
    <property type="project" value="UniProtKB-KW"/>
</dbReference>
<keyword evidence="3" id="KW-0378">Hydrolase</keyword>
<proteinExistence type="predicted"/>
<dbReference type="EC" id="3.1.4.-" evidence="3"/>
<dbReference type="EMBL" id="JBHUMF010000013">
    <property type="protein sequence ID" value="MFD2680201.1"/>
    <property type="molecule type" value="Genomic_DNA"/>
</dbReference>
<dbReference type="InterPro" id="IPR037522">
    <property type="entry name" value="HD_GYP_dom"/>
</dbReference>
<dbReference type="InterPro" id="IPR006674">
    <property type="entry name" value="HD_domain"/>
</dbReference>
<comment type="caution">
    <text evidence="3">The sequence shown here is derived from an EMBL/GenBank/DDBJ whole genome shotgun (WGS) entry which is preliminary data.</text>
</comment>
<dbReference type="RefSeq" id="WP_377933443.1">
    <property type="nucleotide sequence ID" value="NZ_JBHUMF010000013.1"/>
</dbReference>
<dbReference type="SUPFAM" id="SSF109604">
    <property type="entry name" value="HD-domain/PDEase-like"/>
    <property type="match status" value="1"/>
</dbReference>
<reference evidence="4" key="1">
    <citation type="journal article" date="2019" name="Int. J. Syst. Evol. Microbiol.">
        <title>The Global Catalogue of Microorganisms (GCM) 10K type strain sequencing project: providing services to taxonomists for standard genome sequencing and annotation.</title>
        <authorList>
            <consortium name="The Broad Institute Genomics Platform"/>
            <consortium name="The Broad Institute Genome Sequencing Center for Infectious Disease"/>
            <person name="Wu L."/>
            <person name="Ma J."/>
        </authorList>
    </citation>
    <scope>NUCLEOTIDE SEQUENCE [LARGE SCALE GENOMIC DNA]</scope>
    <source>
        <strain evidence="4">KCTC 3913</strain>
    </source>
</reference>
<keyword evidence="4" id="KW-1185">Reference proteome</keyword>
<feature type="domain" description="HD" evidence="1">
    <location>
        <begin position="135"/>
        <end position="258"/>
    </location>
</feature>
<protein>
    <submittedName>
        <fullName evidence="3">HD-GYP domain-containing protein</fullName>
        <ecNumber evidence="3">3.1.4.-</ecNumber>
    </submittedName>
</protein>
<evidence type="ECO:0000313" key="3">
    <source>
        <dbReference type="EMBL" id="MFD2680201.1"/>
    </source>
</evidence>
<dbReference type="InterPro" id="IPR006675">
    <property type="entry name" value="HDIG_dom"/>
</dbReference>
<evidence type="ECO:0000313" key="4">
    <source>
        <dbReference type="Proteomes" id="UP001597506"/>
    </source>
</evidence>
<sequence length="369" mass="41922">MRLISTKTLKPEMVLATTVYNLKGQALIHENVSITERMITRLKELEIQYVYIKDSLSNGIELENSFSSAVKQEAVQRIEETFTQISKKNLSTNIMALEKSTKQFKSIINTILTEVKTNSDILTVLTDVYAYDSYIFHHSFNVTLYTLSMGVELKLTQKQLEQLGLGAILHDIGKMLVPEEILLKPGKLTANEFVEIQKHSEYGFNILRQLQTVSLLVAHCAYQHHERLDGSGYPRGIKGNEIHPYAKIIAVADVFDAMTTNRIYKKAMLPHQALEILFAGADTLFDKDVVEAFRRSIAIYPTGMVVDLNDGRKGLVLKQNKSVTERPVLRVFYEDGEELNEPYELDLKNHLDKMVVGFDPDYENGMLKS</sequence>
<dbReference type="PROSITE" id="PS51831">
    <property type="entry name" value="HD"/>
    <property type="match status" value="1"/>
</dbReference>
<dbReference type="CDD" id="cd00077">
    <property type="entry name" value="HDc"/>
    <property type="match status" value="1"/>
</dbReference>
<accession>A0ABW5RNG2</accession>
<dbReference type="PANTHER" id="PTHR43155:SF2">
    <property type="entry name" value="CYCLIC DI-GMP PHOSPHODIESTERASE PA4108"/>
    <property type="match status" value="1"/>
</dbReference>
<dbReference type="Proteomes" id="UP001597506">
    <property type="component" value="Unassembled WGS sequence"/>
</dbReference>
<evidence type="ECO:0000259" key="2">
    <source>
        <dbReference type="PROSITE" id="PS51832"/>
    </source>
</evidence>